<dbReference type="Gene3D" id="2.60.40.640">
    <property type="match status" value="1"/>
</dbReference>
<dbReference type="Proteomes" id="UP001140217">
    <property type="component" value="Unassembled WGS sequence"/>
</dbReference>
<evidence type="ECO:0000313" key="3">
    <source>
        <dbReference type="EMBL" id="KAJ2777119.1"/>
    </source>
</evidence>
<accession>A0A9W8H855</accession>
<dbReference type="InterPro" id="IPR011021">
    <property type="entry name" value="Arrestin-like_N"/>
</dbReference>
<evidence type="ECO:0000259" key="2">
    <source>
        <dbReference type="Pfam" id="PF00339"/>
    </source>
</evidence>
<name>A0A9W8H855_9FUNG</name>
<proteinExistence type="predicted"/>
<keyword evidence="4" id="KW-1185">Reference proteome</keyword>
<protein>
    <recommendedName>
        <fullName evidence="2">Arrestin-like N-terminal domain-containing protein</fullName>
    </recommendedName>
</protein>
<feature type="domain" description="Arrestin-like N-terminal" evidence="2">
    <location>
        <begin position="138"/>
        <end position="264"/>
    </location>
</feature>
<comment type="caution">
    <text evidence="3">The sequence shown here is derived from an EMBL/GenBank/DDBJ whole genome shotgun (WGS) entry which is preliminary data.</text>
</comment>
<dbReference type="SUPFAM" id="SSF81296">
    <property type="entry name" value="E set domains"/>
    <property type="match status" value="1"/>
</dbReference>
<dbReference type="OrthoDB" id="9984275at2759"/>
<gene>
    <name evidence="3" type="ORF">H4R18_005317</name>
</gene>
<feature type="compositionally biased region" description="Basic and acidic residues" evidence="1">
    <location>
        <begin position="83"/>
        <end position="122"/>
    </location>
</feature>
<dbReference type="Pfam" id="PF00339">
    <property type="entry name" value="Arrestin_N"/>
    <property type="match status" value="1"/>
</dbReference>
<dbReference type="AlphaFoldDB" id="A0A9W8H855"/>
<feature type="region of interest" description="Disordered" evidence="1">
    <location>
        <begin position="76"/>
        <end position="122"/>
    </location>
</feature>
<organism evidence="3 4">
    <name type="scientific">Coemansia javaensis</name>
    <dbReference type="NCBI Taxonomy" id="2761396"/>
    <lineage>
        <taxon>Eukaryota</taxon>
        <taxon>Fungi</taxon>
        <taxon>Fungi incertae sedis</taxon>
        <taxon>Zoopagomycota</taxon>
        <taxon>Kickxellomycotina</taxon>
        <taxon>Kickxellomycetes</taxon>
        <taxon>Kickxellales</taxon>
        <taxon>Kickxellaceae</taxon>
        <taxon>Coemansia</taxon>
    </lineage>
</organism>
<dbReference type="EMBL" id="JANBUL010000311">
    <property type="protein sequence ID" value="KAJ2777119.1"/>
    <property type="molecule type" value="Genomic_DNA"/>
</dbReference>
<evidence type="ECO:0000256" key="1">
    <source>
        <dbReference type="SAM" id="MobiDB-lite"/>
    </source>
</evidence>
<sequence>MGGAERSWPDFLKRMSATIGDGIAAGPSPGSADQPPPLPPRPGQHQHQRLYQPHQHWAGGAASTVSLAEGLQDVIVGGLGPRSSDDTRRPVPGDAEPRRASHDGTRGHAGDRAAEDERPPTTERVAEFRLDIPDGVRNMTQHPGDTVVGSVVLTVTRPTRAQRIVLAFVGQQRVYVRDMANPGALALAEAVDHTLFERRLALWGRAVGEPGNYYETLPAGTLRIPFSIRIPRVNYPASIHRDRVCRVRYRVWAVFERPGTFRDHVHETHKEELCFEPLAYPPRPRAPLPVAETMQASPESTFRHIAVHVTGALVSLPAAAGERLAYQIEARTVRGSGVPPDTQLPTDPTHFAVRHVRLVVVERLTARGLIRGQEQTQRYHRDMHTITLVPEGAKPGKTANEAAAFLTAGRLRLPLDMCPFDSRLLARSYELRIECDVVDTQSFINRVTRQKSTHAAWVPLDVCTDPPGHDAFSDAVAAIVPPAHFDAAAEPEIAVGGWELERSFAKWDRSNPAWIEMARRKNEPWRP</sequence>
<dbReference type="InterPro" id="IPR014752">
    <property type="entry name" value="Arrestin-like_C"/>
</dbReference>
<reference evidence="3" key="1">
    <citation type="submission" date="2022-07" db="EMBL/GenBank/DDBJ databases">
        <title>Phylogenomic reconstructions and comparative analyses of Kickxellomycotina fungi.</title>
        <authorList>
            <person name="Reynolds N.K."/>
            <person name="Stajich J.E."/>
            <person name="Barry K."/>
            <person name="Grigoriev I.V."/>
            <person name="Crous P."/>
            <person name="Smith M.E."/>
        </authorList>
    </citation>
    <scope>NUCLEOTIDE SEQUENCE</scope>
    <source>
        <strain evidence="3">NBRC 105414</strain>
    </source>
</reference>
<evidence type="ECO:0000313" key="4">
    <source>
        <dbReference type="Proteomes" id="UP001140217"/>
    </source>
</evidence>
<feature type="region of interest" description="Disordered" evidence="1">
    <location>
        <begin position="1"/>
        <end position="63"/>
    </location>
</feature>
<dbReference type="InterPro" id="IPR014756">
    <property type="entry name" value="Ig_E-set"/>
</dbReference>